<reference evidence="2 3" key="5">
    <citation type="journal article" date="2010" name="Appl. Environ. Microbiol.">
        <title>phrR-like gene praR of Azorhizobium caulinodans ORS571 is essential for symbiosis with Sesbania rostrata and is involved in expression of reb genes.</title>
        <authorList>
            <person name="Akiba N."/>
            <person name="Aono T."/>
            <person name="Toyazaki H."/>
            <person name="Sato S."/>
            <person name="Oyaizu H."/>
        </authorList>
    </citation>
    <scope>NUCLEOTIDE SEQUENCE [LARGE SCALE GENOMIC DNA]</scope>
    <source>
        <strain evidence="3">ATCC 43989 / DSM 5975 / JCM 20966 / LMG 6465 / NBRC 14845 / NCIMB 13405 / ORS 571</strain>
    </source>
</reference>
<dbReference type="AlphaFoldDB" id="A8HS54"/>
<dbReference type="KEGG" id="azc:AZC_4142"/>
<evidence type="ECO:0000256" key="1">
    <source>
        <dbReference type="SAM" id="Phobius"/>
    </source>
</evidence>
<dbReference type="Gene3D" id="3.10.450.530">
    <property type="entry name" value="Ribonuclease toxin, BrnT, of type II toxin-antitoxin system"/>
    <property type="match status" value="1"/>
</dbReference>
<reference evidence="2 3" key="3">
    <citation type="journal article" date="2008" name="BMC Genomics">
        <title>The genome of the versatile nitrogen fixer Azorhizobium caulinodans ORS571.</title>
        <authorList>
            <person name="Lee KB."/>
            <person name="Backer P.D."/>
            <person name="Aono T."/>
            <person name="Liu CT."/>
            <person name="Suzuki S."/>
            <person name="Suzuki T."/>
            <person name="Kaneko T."/>
            <person name="Yamada M."/>
            <person name="Tabata S."/>
            <person name="Kupfer D.M."/>
            <person name="Najar F.Z."/>
            <person name="Wiley G.B."/>
            <person name="Roe B."/>
            <person name="Binnewies T.T."/>
            <person name="Ussery D.W."/>
            <person name="D'Haeze W."/>
            <person name="Herder J.D."/>
            <person name="Gevers D."/>
            <person name="Vereecke D."/>
            <person name="Holsters M."/>
            <person name="Oyaizu H."/>
        </authorList>
    </citation>
    <scope>NUCLEOTIDE SEQUENCE [LARGE SCALE GENOMIC DNA]</scope>
    <source>
        <strain evidence="3">ATCC 43989 / DSM 5975 / JCM 20966 / LMG 6465 / NBRC 14845 / NCIMB 13405 / ORS 571</strain>
    </source>
</reference>
<dbReference type="InterPro" id="IPR038573">
    <property type="entry name" value="BrnT_sf"/>
</dbReference>
<reference evidence="2 3" key="4">
    <citation type="journal article" date="2009" name="Appl. Environ. Microbiol.">
        <title>Comparative genome-wide transcriptional profiling of Azorhizobium caulinodans ORS571 grown under free-living and symbiotic conditions.</title>
        <authorList>
            <person name="Tsukada S."/>
            <person name="Aono T."/>
            <person name="Akiba N."/>
            <person name="Lee KB."/>
            <person name="Liu CT."/>
            <person name="Toyazaki H."/>
            <person name="Oyaizu H."/>
        </authorList>
    </citation>
    <scope>NUCLEOTIDE SEQUENCE [LARGE SCALE GENOMIC DNA]</scope>
    <source>
        <strain evidence="3">ATCC 43989 / DSM 5975 / JCM 20966 / LMG 6465 / NBRC 14845 / NCIMB 13405 / ORS 571</strain>
    </source>
</reference>
<keyword evidence="1" id="KW-0812">Transmembrane</keyword>
<dbReference type="HOGENOM" id="CLU_149290_2_1_5"/>
<dbReference type="RefSeq" id="WP_012172662.1">
    <property type="nucleotide sequence ID" value="NC_009937.1"/>
</dbReference>
<keyword evidence="1" id="KW-0472">Membrane</keyword>
<accession>A8HS54</accession>
<evidence type="ECO:0008006" key="4">
    <source>
        <dbReference type="Google" id="ProtNLM"/>
    </source>
</evidence>
<reference evidence="2 3" key="1">
    <citation type="journal article" date="2007" name="Appl. Environ. Microbiol.">
        <title>Rhizobial factors required for stem nodule maturation and maintenance in Sesbania rostrata-Azorhizobium caulinodans ORS571 symbiosis.</title>
        <authorList>
            <person name="Suzuki S."/>
            <person name="Aono T."/>
            <person name="Lee KB."/>
            <person name="Suzuki T."/>
            <person name="Liu CT."/>
            <person name="Miwa H."/>
            <person name="Wakao S."/>
            <person name="Iki T."/>
            <person name="Oyaizu H."/>
        </authorList>
    </citation>
    <scope>NUCLEOTIDE SEQUENCE [LARGE SCALE GENOMIC DNA]</scope>
    <source>
        <strain evidence="3">ATCC 43989 / DSM 5975 / JCM 20966 / LMG 6465 / NBRC 14845 / NCIMB 13405 / ORS 571</strain>
    </source>
</reference>
<keyword evidence="1" id="KW-1133">Transmembrane helix</keyword>
<feature type="transmembrane region" description="Helical" evidence="1">
    <location>
        <begin position="51"/>
        <end position="71"/>
    </location>
</feature>
<keyword evidence="3" id="KW-1185">Reference proteome</keyword>
<dbReference type="Pfam" id="PF04365">
    <property type="entry name" value="BrnT_toxin"/>
    <property type="match status" value="1"/>
</dbReference>
<proteinExistence type="predicted"/>
<dbReference type="EMBL" id="AP009384">
    <property type="protein sequence ID" value="BAF90140.1"/>
    <property type="molecule type" value="Genomic_DNA"/>
</dbReference>
<organism evidence="2 3">
    <name type="scientific">Azorhizobium caulinodans (strain ATCC 43989 / DSM 5975 / JCM 20966 / LMG 6465 / NBRC 14845 / NCIMB 13405 / ORS 571)</name>
    <dbReference type="NCBI Taxonomy" id="438753"/>
    <lineage>
        <taxon>Bacteria</taxon>
        <taxon>Pseudomonadati</taxon>
        <taxon>Pseudomonadota</taxon>
        <taxon>Alphaproteobacteria</taxon>
        <taxon>Hyphomicrobiales</taxon>
        <taxon>Xanthobacteraceae</taxon>
        <taxon>Azorhizobium</taxon>
    </lineage>
</organism>
<evidence type="ECO:0000313" key="2">
    <source>
        <dbReference type="EMBL" id="BAF90140.1"/>
    </source>
</evidence>
<reference evidence="3" key="2">
    <citation type="submission" date="2007-04" db="EMBL/GenBank/DDBJ databases">
        <title>Complete genome sequence of the nitrogen-fixing bacterium Azorhizobium caulinodans ORS571.</title>
        <authorList>
            <person name="Lee K.B."/>
            <person name="Backer P.D."/>
            <person name="Aono T."/>
            <person name="Liu C.T."/>
            <person name="Suzuki S."/>
            <person name="Suzuki T."/>
            <person name="Kaneko T."/>
            <person name="Yamada M."/>
            <person name="Tabata S."/>
            <person name="Kupfer D.M."/>
            <person name="Najar F.Z."/>
            <person name="Wiley G.B."/>
            <person name="Roe B."/>
            <person name="Binnewies T."/>
            <person name="Ussery D."/>
            <person name="Vereecke D."/>
            <person name="Gevers D."/>
            <person name="Holsters M."/>
            <person name="Oyaizu H."/>
        </authorList>
    </citation>
    <scope>NUCLEOTIDE SEQUENCE [LARGE SCALE GENOMIC DNA]</scope>
    <source>
        <strain evidence="3">ATCC 43989 / DSM 5975 / JCM 20966 / LMG 6465 / NBRC 14845 / NCIMB 13405 / ORS 571</strain>
    </source>
</reference>
<name>A8HS54_AZOC5</name>
<dbReference type="eggNOG" id="COG2929">
    <property type="taxonomic scope" value="Bacteria"/>
</dbReference>
<dbReference type="Proteomes" id="UP000000270">
    <property type="component" value="Chromosome"/>
</dbReference>
<dbReference type="InterPro" id="IPR007460">
    <property type="entry name" value="BrnT_toxin"/>
</dbReference>
<sequence length="86" mass="9359">MLQIVWDEPKRQSNLLKHGFDFAVLTEDFFAAATVFPAKAGRMMAIGDLNGVPVVVAVVFAPLGSEALSVISMRRATAKERDMAHV</sequence>
<dbReference type="STRING" id="438753.AZC_4142"/>
<gene>
    <name evidence="2" type="ordered locus">AZC_4142</name>
</gene>
<reference evidence="2 3" key="6">
    <citation type="journal article" date="2011" name="Appl. Environ. Microbiol.">
        <title>Involvement of the azorhizobial chromosome partition gene (parA) in the onset of bacteroid differentiation during Sesbania rostrata stem nodule development.</title>
        <authorList>
            <person name="Liu CT."/>
            <person name="Lee KB."/>
            <person name="Wang YS."/>
            <person name="Peng MH."/>
            <person name="Lee KT."/>
            <person name="Suzuki S."/>
            <person name="Suzuki T."/>
            <person name="Oyaizu H."/>
        </authorList>
    </citation>
    <scope>NUCLEOTIDE SEQUENCE [LARGE SCALE GENOMIC DNA]</scope>
    <source>
        <strain evidence="3">ATCC 43989 / DSM 5975 / JCM 20966 / LMG 6465 / NBRC 14845 / NCIMB 13405 / ORS 571</strain>
    </source>
</reference>
<protein>
    <recommendedName>
        <fullName evidence="4">BrnT family toxin</fullName>
    </recommendedName>
</protein>
<evidence type="ECO:0000313" key="3">
    <source>
        <dbReference type="Proteomes" id="UP000000270"/>
    </source>
</evidence>